<reference evidence="1 2" key="1">
    <citation type="submission" date="2021-06" db="EMBL/GenBank/DDBJ databases">
        <title>Caerostris extrusa draft genome.</title>
        <authorList>
            <person name="Kono N."/>
            <person name="Arakawa K."/>
        </authorList>
    </citation>
    <scope>NUCLEOTIDE SEQUENCE [LARGE SCALE GENOMIC DNA]</scope>
</reference>
<dbReference type="AlphaFoldDB" id="A0AAV4RLG5"/>
<accession>A0AAV4RLG5</accession>
<keyword evidence="2" id="KW-1185">Reference proteome</keyword>
<sequence length="112" mass="12752">MKFVQQPMSGDVRRKWLQRAIHQTGVNLSTLVAKDRTLNHCDVANPHFSLGHPASREDPEGTELIREGFVITLPPGSLVVERWFQVKSLMFGSRYWLLPEIPWDESIGLGNL</sequence>
<evidence type="ECO:0000313" key="1">
    <source>
        <dbReference type="EMBL" id="GIY20868.1"/>
    </source>
</evidence>
<dbReference type="Proteomes" id="UP001054945">
    <property type="component" value="Unassembled WGS sequence"/>
</dbReference>
<protein>
    <submittedName>
        <fullName evidence="1">Uncharacterized protein</fullName>
    </submittedName>
</protein>
<gene>
    <name evidence="1" type="ORF">CEXT_393891</name>
</gene>
<name>A0AAV4RLG5_CAEEX</name>
<evidence type="ECO:0000313" key="2">
    <source>
        <dbReference type="Proteomes" id="UP001054945"/>
    </source>
</evidence>
<comment type="caution">
    <text evidence="1">The sequence shown here is derived from an EMBL/GenBank/DDBJ whole genome shotgun (WGS) entry which is preliminary data.</text>
</comment>
<proteinExistence type="predicted"/>
<organism evidence="1 2">
    <name type="scientific">Caerostris extrusa</name>
    <name type="common">Bark spider</name>
    <name type="synonym">Caerostris bankana</name>
    <dbReference type="NCBI Taxonomy" id="172846"/>
    <lineage>
        <taxon>Eukaryota</taxon>
        <taxon>Metazoa</taxon>
        <taxon>Ecdysozoa</taxon>
        <taxon>Arthropoda</taxon>
        <taxon>Chelicerata</taxon>
        <taxon>Arachnida</taxon>
        <taxon>Araneae</taxon>
        <taxon>Araneomorphae</taxon>
        <taxon>Entelegynae</taxon>
        <taxon>Araneoidea</taxon>
        <taxon>Araneidae</taxon>
        <taxon>Caerostris</taxon>
    </lineage>
</organism>
<dbReference type="EMBL" id="BPLR01007942">
    <property type="protein sequence ID" value="GIY20868.1"/>
    <property type="molecule type" value="Genomic_DNA"/>
</dbReference>